<evidence type="ECO:0000313" key="3">
    <source>
        <dbReference type="Proteomes" id="UP000676336"/>
    </source>
</evidence>
<protein>
    <submittedName>
        <fullName evidence="1">Uncharacterized protein</fullName>
    </submittedName>
</protein>
<evidence type="ECO:0000313" key="1">
    <source>
        <dbReference type="EMBL" id="CAF4889606.1"/>
    </source>
</evidence>
<dbReference type="EMBL" id="CAJOBI010179110">
    <property type="protein sequence ID" value="CAF4918929.1"/>
    <property type="molecule type" value="Genomic_DNA"/>
</dbReference>
<reference evidence="1" key="1">
    <citation type="submission" date="2021-02" db="EMBL/GenBank/DDBJ databases">
        <authorList>
            <person name="Nowell W R."/>
        </authorList>
    </citation>
    <scope>NUCLEOTIDE SEQUENCE</scope>
</reference>
<comment type="caution">
    <text evidence="1">The sequence shown here is derived from an EMBL/GenBank/DDBJ whole genome shotgun (WGS) entry which is preliminary data.</text>
</comment>
<feature type="non-terminal residue" evidence="1">
    <location>
        <position position="1"/>
    </location>
</feature>
<evidence type="ECO:0000313" key="2">
    <source>
        <dbReference type="EMBL" id="CAF4918929.1"/>
    </source>
</evidence>
<dbReference type="Proteomes" id="UP000676336">
    <property type="component" value="Unassembled WGS sequence"/>
</dbReference>
<dbReference type="EMBL" id="CAJOBI010171143">
    <property type="protein sequence ID" value="CAF4889606.1"/>
    <property type="molecule type" value="Genomic_DNA"/>
</dbReference>
<accession>A0A8S3CFB3</accession>
<organism evidence="1 3">
    <name type="scientific">Rotaria magnacalcarata</name>
    <dbReference type="NCBI Taxonomy" id="392030"/>
    <lineage>
        <taxon>Eukaryota</taxon>
        <taxon>Metazoa</taxon>
        <taxon>Spiralia</taxon>
        <taxon>Gnathifera</taxon>
        <taxon>Rotifera</taxon>
        <taxon>Eurotatoria</taxon>
        <taxon>Bdelloidea</taxon>
        <taxon>Philodinida</taxon>
        <taxon>Philodinidae</taxon>
        <taxon>Rotaria</taxon>
    </lineage>
</organism>
<gene>
    <name evidence="1" type="ORF">SMN809_LOCUS51208</name>
    <name evidence="2" type="ORF">SMN809_LOCUS52599</name>
</gene>
<proteinExistence type="predicted"/>
<name>A0A8S3CFB3_9BILA</name>
<dbReference type="AlphaFoldDB" id="A0A8S3CFB3"/>
<sequence length="53" mass="6007">MSEEIIGTYALSNTTLREFGLTSGAAVIRYNNRSMNDDDLKKINTRIDEKIAR</sequence>